<organism evidence="1 3">
    <name type="scientific">Iris pallida</name>
    <name type="common">Sweet iris</name>
    <dbReference type="NCBI Taxonomy" id="29817"/>
    <lineage>
        <taxon>Eukaryota</taxon>
        <taxon>Viridiplantae</taxon>
        <taxon>Streptophyta</taxon>
        <taxon>Embryophyta</taxon>
        <taxon>Tracheophyta</taxon>
        <taxon>Spermatophyta</taxon>
        <taxon>Magnoliopsida</taxon>
        <taxon>Liliopsida</taxon>
        <taxon>Asparagales</taxon>
        <taxon>Iridaceae</taxon>
        <taxon>Iridoideae</taxon>
        <taxon>Irideae</taxon>
        <taxon>Iris</taxon>
    </lineage>
</organism>
<sequence length="276" mass="31716">MDLTPFKLDIDELLDEYSQEQLTTLADMKRVWMDKKFSYIYESRPRTNAAFFMQSLFAHCITMHAGHMVSSGVLSQRLGGLYCLYCLYEIQPYKPAFKIYLSLGELKRLKDLVIDAKENGIGVVSPLVKRMLKKDMFLFGFVDIAGGSVNERADDIAKLQNKHFQVAYEKLLANTRIEDYLHMNLGVELDLQSLKKMSAEYAEAKKLAIGEVSQTVDVEDIKHITENKKLVGNMVEEIVEEWDAQKEAFYEQTGISRRNELVAVDDFDELELLLDE</sequence>
<dbReference type="InterPro" id="IPR019188">
    <property type="entry name" value="SNAPC1"/>
</dbReference>
<dbReference type="GO" id="GO:0042795">
    <property type="term" value="P:snRNA transcription by RNA polymerase II"/>
    <property type="evidence" value="ECO:0007669"/>
    <property type="project" value="TreeGrafter"/>
</dbReference>
<dbReference type="GO" id="GO:0042796">
    <property type="term" value="P:snRNA transcription by RNA polymerase III"/>
    <property type="evidence" value="ECO:0007669"/>
    <property type="project" value="TreeGrafter"/>
</dbReference>
<evidence type="ECO:0000313" key="2">
    <source>
        <dbReference type="EMBL" id="KAJ6849183.1"/>
    </source>
</evidence>
<dbReference type="Pfam" id="PF09808">
    <property type="entry name" value="SNAPC1"/>
    <property type="match status" value="1"/>
</dbReference>
<dbReference type="GO" id="GO:0043565">
    <property type="term" value="F:sequence-specific DNA binding"/>
    <property type="evidence" value="ECO:0007669"/>
    <property type="project" value="TreeGrafter"/>
</dbReference>
<comment type="caution">
    <text evidence="1">The sequence shown here is derived from an EMBL/GenBank/DDBJ whole genome shotgun (WGS) entry which is preliminary data.</text>
</comment>
<evidence type="ECO:0008006" key="4">
    <source>
        <dbReference type="Google" id="ProtNLM"/>
    </source>
</evidence>
<name>A0AAX6F6G9_IRIPA</name>
<accession>A0AAX6F6G9</accession>
<protein>
    <recommendedName>
        <fullName evidence="4">snRNA-activating protein complex subunit 1</fullName>
    </recommendedName>
</protein>
<reference evidence="1" key="2">
    <citation type="submission" date="2023-04" db="EMBL/GenBank/DDBJ databases">
        <authorList>
            <person name="Bruccoleri R.E."/>
            <person name="Oakeley E.J."/>
            <person name="Faust A.-M."/>
            <person name="Dessus-Babus S."/>
            <person name="Altorfer M."/>
            <person name="Burckhardt D."/>
            <person name="Oertli M."/>
            <person name="Naumann U."/>
            <person name="Petersen F."/>
            <person name="Wong J."/>
        </authorList>
    </citation>
    <scope>NUCLEOTIDE SEQUENCE</scope>
    <source>
        <strain evidence="1">GSM-AAB239-AS_SAM_17_03QT</strain>
        <tissue evidence="1">Leaf</tissue>
    </source>
</reference>
<dbReference type="EMBL" id="JANAVB010003656">
    <property type="protein sequence ID" value="KAJ6849183.1"/>
    <property type="molecule type" value="Genomic_DNA"/>
</dbReference>
<evidence type="ECO:0000313" key="1">
    <source>
        <dbReference type="EMBL" id="KAJ6811994.1"/>
    </source>
</evidence>
<gene>
    <name evidence="1" type="ORF">M6B38_152125</name>
    <name evidence="2" type="ORF">M6B38_270965</name>
</gene>
<dbReference type="GO" id="GO:0019185">
    <property type="term" value="C:snRNA-activating protein complex"/>
    <property type="evidence" value="ECO:0007669"/>
    <property type="project" value="TreeGrafter"/>
</dbReference>
<dbReference type="AlphaFoldDB" id="A0AAX6F6G9"/>
<reference evidence="1" key="1">
    <citation type="journal article" date="2023" name="GigaByte">
        <title>Genome assembly of the bearded iris, Iris pallida Lam.</title>
        <authorList>
            <person name="Bruccoleri R.E."/>
            <person name="Oakeley E.J."/>
            <person name="Faust A.M.E."/>
            <person name="Altorfer M."/>
            <person name="Dessus-Babus S."/>
            <person name="Burckhardt D."/>
            <person name="Oertli M."/>
            <person name="Naumann U."/>
            <person name="Petersen F."/>
            <person name="Wong J."/>
        </authorList>
    </citation>
    <scope>NUCLEOTIDE SEQUENCE</scope>
    <source>
        <strain evidence="1">GSM-AAB239-AS_SAM_17_03QT</strain>
    </source>
</reference>
<dbReference type="EMBL" id="JANAVB010031416">
    <property type="protein sequence ID" value="KAJ6811994.1"/>
    <property type="molecule type" value="Genomic_DNA"/>
</dbReference>
<dbReference type="Proteomes" id="UP001140949">
    <property type="component" value="Unassembled WGS sequence"/>
</dbReference>
<dbReference type="PANTHER" id="PTHR15131">
    <property type="entry name" value="SMALL NUCLEAR RNA ACTIVATING COMPLEX, POLYPEPTIDE 1"/>
    <property type="match status" value="1"/>
</dbReference>
<dbReference type="PANTHER" id="PTHR15131:SF3">
    <property type="entry name" value="SNRNA-ACTIVATING PROTEIN COMPLEX SUBUNIT 1"/>
    <property type="match status" value="1"/>
</dbReference>
<proteinExistence type="predicted"/>
<evidence type="ECO:0000313" key="3">
    <source>
        <dbReference type="Proteomes" id="UP001140949"/>
    </source>
</evidence>
<keyword evidence="3" id="KW-1185">Reference proteome</keyword>